<keyword evidence="7" id="KW-0472">Membrane</keyword>
<evidence type="ECO:0000313" key="9">
    <source>
        <dbReference type="EMBL" id="PIN09898.1"/>
    </source>
</evidence>
<dbReference type="FunFam" id="2.120.10.30:FF:000073">
    <property type="entry name" value="Protein STRICTOSIDINE SYNTHASE-LIKE 6"/>
    <property type="match status" value="1"/>
</dbReference>
<evidence type="ECO:0000256" key="7">
    <source>
        <dbReference type="SAM" id="Phobius"/>
    </source>
</evidence>
<comment type="caution">
    <text evidence="9">The sequence shown here is derived from an EMBL/GenBank/DDBJ whole genome shotgun (WGS) entry which is preliminary data.</text>
</comment>
<keyword evidence="10" id="KW-1185">Reference proteome</keyword>
<keyword evidence="7" id="KW-0812">Transmembrane</keyword>
<dbReference type="GO" id="GO:0012505">
    <property type="term" value="C:endomembrane system"/>
    <property type="evidence" value="ECO:0007669"/>
    <property type="project" value="TreeGrafter"/>
</dbReference>
<reference evidence="10" key="1">
    <citation type="journal article" date="2018" name="Gigascience">
        <title>Genome assembly of the Pink Ipe (Handroanthus impetiginosus, Bignoniaceae), a highly valued, ecologically keystone Neotropical timber forest tree.</title>
        <authorList>
            <person name="Silva-Junior O.B."/>
            <person name="Grattapaglia D."/>
            <person name="Novaes E."/>
            <person name="Collevatti R.G."/>
        </authorList>
    </citation>
    <scope>NUCLEOTIDE SEQUENCE [LARGE SCALE GENOMIC DNA]</scope>
    <source>
        <strain evidence="10">cv. UFG-1</strain>
    </source>
</reference>
<sequence length="370" mass="41254">MATLPIPLPILISIIPVIAAVVFYHLESFDTVPYPEHELKRKEPLFVPKRNSQMLRGSEKIGYGELPAPEDIAYDPKTGEIYTGCIDGWLSRVRVNGSAAEAVVEKWVNTGGRPLGIAHGVNGEVIVADAHKGLLNISRDGVIELLTDEAEGLKFKLTDAVDVGPDGILYFTDASYKYTYELSVLDLFEGRPNGRFLSYDPSTKETRVLVKDLYFANGVAVSPDQTFVIFCETPMRRCKRYYIQGPRRGSVDIFGENLPGLPDNIRYDGEGQYWIGLAMEPHTFEQLKRYPSIRKVIGMMMKYTGRPHIEKNGGVIAVDLNGKPTAYYHDPEIVFVSSGVKIGEHLYCGSLVRSYIVRLNLSQYPATPAE</sequence>
<evidence type="ECO:0000259" key="8">
    <source>
        <dbReference type="Pfam" id="PF03088"/>
    </source>
</evidence>
<keyword evidence="6" id="KW-0325">Glycoprotein</keyword>
<dbReference type="GO" id="GO:0016829">
    <property type="term" value="F:lyase activity"/>
    <property type="evidence" value="ECO:0007669"/>
    <property type="project" value="UniProtKB-KW"/>
</dbReference>
<dbReference type="Pfam" id="PF20067">
    <property type="entry name" value="SSL_N"/>
    <property type="match status" value="1"/>
</dbReference>
<protein>
    <submittedName>
        <fullName evidence="9">Putative alkaloid synthase/Surface mucin Hemomucin</fullName>
        <ecNumber evidence="9">4.3.3.2</ecNumber>
    </submittedName>
</protein>
<feature type="transmembrane region" description="Helical" evidence="7">
    <location>
        <begin position="6"/>
        <end position="26"/>
    </location>
</feature>
<dbReference type="EC" id="4.3.3.2" evidence="9"/>
<name>A0A2G9GX88_9LAMI</name>
<evidence type="ECO:0000313" key="10">
    <source>
        <dbReference type="Proteomes" id="UP000231279"/>
    </source>
</evidence>
<evidence type="ECO:0000256" key="1">
    <source>
        <dbReference type="ARBA" id="ARBA00004116"/>
    </source>
</evidence>
<dbReference type="SUPFAM" id="SSF63829">
    <property type="entry name" value="Calcium-dependent phosphotriesterase"/>
    <property type="match status" value="1"/>
</dbReference>
<evidence type="ECO:0000256" key="3">
    <source>
        <dbReference type="ARBA" id="ARBA00022553"/>
    </source>
</evidence>
<keyword evidence="7" id="KW-1133">Transmembrane helix</keyword>
<dbReference type="AlphaFoldDB" id="A0A2G9GX88"/>
<dbReference type="GO" id="GO:0016787">
    <property type="term" value="F:hydrolase activity"/>
    <property type="evidence" value="ECO:0007669"/>
    <property type="project" value="TreeGrafter"/>
</dbReference>
<accession>A0A2G9GX88</accession>
<dbReference type="OrthoDB" id="5307922at2759"/>
<dbReference type="InterPro" id="IPR018119">
    <property type="entry name" value="Strictosidine_synth_cons-reg"/>
</dbReference>
<dbReference type="Proteomes" id="UP000231279">
    <property type="component" value="Unassembled WGS sequence"/>
</dbReference>
<dbReference type="EMBL" id="NKXS01003399">
    <property type="protein sequence ID" value="PIN09898.1"/>
    <property type="molecule type" value="Genomic_DNA"/>
</dbReference>
<dbReference type="PANTHER" id="PTHR10426:SF88">
    <property type="entry name" value="ADIPOCYTE PLASMA MEMBRANE-ASSOCIATED PROTEIN HEMOMUCIN-RELATED"/>
    <property type="match status" value="1"/>
</dbReference>
<comment type="similarity">
    <text evidence="2">Belongs to the strictosidine synthase family.</text>
</comment>
<evidence type="ECO:0000256" key="5">
    <source>
        <dbReference type="ARBA" id="ARBA00022729"/>
    </source>
</evidence>
<gene>
    <name evidence="9" type="ORF">CDL12_17523</name>
</gene>
<dbReference type="GO" id="GO:0005773">
    <property type="term" value="C:vacuole"/>
    <property type="evidence" value="ECO:0007669"/>
    <property type="project" value="UniProtKB-SubCell"/>
</dbReference>
<evidence type="ECO:0000256" key="2">
    <source>
        <dbReference type="ARBA" id="ARBA00009191"/>
    </source>
</evidence>
<feature type="domain" description="Strictosidine synthase conserved region" evidence="8">
    <location>
        <begin position="159"/>
        <end position="246"/>
    </location>
</feature>
<proteinExistence type="inferred from homology"/>
<dbReference type="GO" id="GO:0009753">
    <property type="term" value="P:response to jasmonic acid"/>
    <property type="evidence" value="ECO:0007669"/>
    <property type="project" value="UniProtKB-ARBA"/>
</dbReference>
<keyword evidence="9" id="KW-0456">Lyase</keyword>
<keyword evidence="4" id="KW-0926">Vacuole</keyword>
<keyword evidence="3" id="KW-0597">Phosphoprotein</keyword>
<dbReference type="STRING" id="429701.A0A2G9GX88"/>
<organism evidence="9 10">
    <name type="scientific">Handroanthus impetiginosus</name>
    <dbReference type="NCBI Taxonomy" id="429701"/>
    <lineage>
        <taxon>Eukaryota</taxon>
        <taxon>Viridiplantae</taxon>
        <taxon>Streptophyta</taxon>
        <taxon>Embryophyta</taxon>
        <taxon>Tracheophyta</taxon>
        <taxon>Spermatophyta</taxon>
        <taxon>Magnoliopsida</taxon>
        <taxon>eudicotyledons</taxon>
        <taxon>Gunneridae</taxon>
        <taxon>Pentapetalae</taxon>
        <taxon>asterids</taxon>
        <taxon>lamiids</taxon>
        <taxon>Lamiales</taxon>
        <taxon>Bignoniaceae</taxon>
        <taxon>Crescentiina</taxon>
        <taxon>Tabebuia alliance</taxon>
        <taxon>Handroanthus</taxon>
    </lineage>
</organism>
<dbReference type="PANTHER" id="PTHR10426">
    <property type="entry name" value="STRICTOSIDINE SYNTHASE-RELATED"/>
    <property type="match status" value="1"/>
</dbReference>
<dbReference type="Pfam" id="PF03088">
    <property type="entry name" value="Str_synth"/>
    <property type="match status" value="1"/>
</dbReference>
<keyword evidence="5" id="KW-0732">Signal</keyword>
<evidence type="ECO:0000256" key="4">
    <source>
        <dbReference type="ARBA" id="ARBA00022554"/>
    </source>
</evidence>
<evidence type="ECO:0000256" key="6">
    <source>
        <dbReference type="ARBA" id="ARBA00023180"/>
    </source>
</evidence>
<dbReference type="InterPro" id="IPR011042">
    <property type="entry name" value="6-blade_b-propeller_TolB-like"/>
</dbReference>
<comment type="subcellular location">
    <subcellularLocation>
        <location evidence="1">Vacuole</location>
    </subcellularLocation>
</comment>
<dbReference type="Gene3D" id="2.120.10.30">
    <property type="entry name" value="TolB, C-terminal domain"/>
    <property type="match status" value="1"/>
</dbReference>